<organism evidence="3 4">
    <name type="scientific">Emticicia aquatilis</name>
    <dbReference type="NCBI Taxonomy" id="1537369"/>
    <lineage>
        <taxon>Bacteria</taxon>
        <taxon>Pseudomonadati</taxon>
        <taxon>Bacteroidota</taxon>
        <taxon>Cytophagia</taxon>
        <taxon>Cytophagales</taxon>
        <taxon>Leadbetterellaceae</taxon>
        <taxon>Emticicia</taxon>
    </lineage>
</organism>
<dbReference type="AlphaFoldDB" id="A0A916Z9Y1"/>
<dbReference type="EMBL" id="BMKK01000024">
    <property type="protein sequence ID" value="GGD83532.1"/>
    <property type="molecule type" value="Genomic_DNA"/>
</dbReference>
<accession>A0A916Z9Y1</accession>
<feature type="chain" id="PRO_5036780617" evidence="2">
    <location>
        <begin position="20"/>
        <end position="96"/>
    </location>
</feature>
<evidence type="ECO:0000256" key="1">
    <source>
        <dbReference type="SAM" id="MobiDB-lite"/>
    </source>
</evidence>
<name>A0A916Z9Y1_9BACT</name>
<evidence type="ECO:0000313" key="4">
    <source>
        <dbReference type="Proteomes" id="UP000609064"/>
    </source>
</evidence>
<sequence length="96" mass="10162">MKKLVVLSFFALGSIYFVACNRDNISPDSMSVDAVSAATADSTKKHKPHGDSLGHKGPKGMPHDSLGHKPPKDSLGVKPPKLDSLGHKPKKGPKHG</sequence>
<feature type="compositionally biased region" description="Low complexity" evidence="1">
    <location>
        <begin position="32"/>
        <end position="41"/>
    </location>
</feature>
<reference evidence="3" key="2">
    <citation type="submission" date="2020-09" db="EMBL/GenBank/DDBJ databases">
        <authorList>
            <person name="Sun Q."/>
            <person name="Zhou Y."/>
        </authorList>
    </citation>
    <scope>NUCLEOTIDE SEQUENCE</scope>
    <source>
        <strain evidence="3">CGMCC 1.15958</strain>
    </source>
</reference>
<feature type="compositionally biased region" description="Basic and acidic residues" evidence="1">
    <location>
        <begin position="61"/>
        <end position="72"/>
    </location>
</feature>
<keyword evidence="4" id="KW-1185">Reference proteome</keyword>
<protein>
    <submittedName>
        <fullName evidence="3">Uncharacterized protein</fullName>
    </submittedName>
</protein>
<feature type="signal peptide" evidence="2">
    <location>
        <begin position="1"/>
        <end position="19"/>
    </location>
</feature>
<evidence type="ECO:0000256" key="2">
    <source>
        <dbReference type="SAM" id="SignalP"/>
    </source>
</evidence>
<feature type="compositionally biased region" description="Basic residues" evidence="1">
    <location>
        <begin position="87"/>
        <end position="96"/>
    </location>
</feature>
<keyword evidence="2" id="KW-0732">Signal</keyword>
<dbReference type="Proteomes" id="UP000609064">
    <property type="component" value="Unassembled WGS sequence"/>
</dbReference>
<reference evidence="3" key="1">
    <citation type="journal article" date="2014" name="Int. J. Syst. Evol. Microbiol.">
        <title>Complete genome sequence of Corynebacterium casei LMG S-19264T (=DSM 44701T), isolated from a smear-ripened cheese.</title>
        <authorList>
            <consortium name="US DOE Joint Genome Institute (JGI-PGF)"/>
            <person name="Walter F."/>
            <person name="Albersmeier A."/>
            <person name="Kalinowski J."/>
            <person name="Ruckert C."/>
        </authorList>
    </citation>
    <scope>NUCLEOTIDE SEQUENCE</scope>
    <source>
        <strain evidence="3">CGMCC 1.15958</strain>
    </source>
</reference>
<evidence type="ECO:0000313" key="3">
    <source>
        <dbReference type="EMBL" id="GGD83532.1"/>
    </source>
</evidence>
<proteinExistence type="predicted"/>
<comment type="caution">
    <text evidence="3">The sequence shown here is derived from an EMBL/GenBank/DDBJ whole genome shotgun (WGS) entry which is preliminary data.</text>
</comment>
<dbReference type="RefSeq" id="WP_188771560.1">
    <property type="nucleotide sequence ID" value="NZ_BMKK01000024.1"/>
</dbReference>
<feature type="region of interest" description="Disordered" evidence="1">
    <location>
        <begin position="28"/>
        <end position="96"/>
    </location>
</feature>
<gene>
    <name evidence="3" type="ORF">GCM10011514_54510</name>
</gene>